<comment type="subcellular location">
    <subcellularLocation>
        <location evidence="6">Periplasm</location>
    </subcellularLocation>
</comment>
<comment type="similarity">
    <text evidence="1 6">Belongs to the bacterial solute-binding protein 1 family.</text>
</comment>
<dbReference type="Proteomes" id="UP001598201">
    <property type="component" value="Unassembled WGS sequence"/>
</dbReference>
<evidence type="ECO:0000256" key="4">
    <source>
        <dbReference type="ARBA" id="ARBA00022729"/>
    </source>
</evidence>
<dbReference type="PANTHER" id="PTHR30061:SF50">
    <property type="entry name" value="MALTOSE_MALTODEXTRIN-BINDING PERIPLASMIC PROTEIN"/>
    <property type="match status" value="1"/>
</dbReference>
<accession>A0A0H3F5V2</accession>
<dbReference type="GO" id="GO:0055052">
    <property type="term" value="C:ATP-binding cassette (ABC) transporter complex, substrate-binding subunit-containing"/>
    <property type="evidence" value="ECO:0007669"/>
    <property type="project" value="TreeGrafter"/>
</dbReference>
<reference evidence="9" key="1">
    <citation type="submission" date="2011-01" db="EMBL/GenBank/DDBJ databases">
        <title>Complete sequence of chromosome of Rahnella sp. Y9602.</title>
        <authorList>
            <consortium name="US DOE Joint Genome Institute"/>
            <person name="Lucas S."/>
            <person name="Copeland A."/>
            <person name="Lapidus A."/>
            <person name="Cheng J.-F."/>
            <person name="Goodwin L."/>
            <person name="Pitluck S."/>
            <person name="Lu M."/>
            <person name="Detter J.C."/>
            <person name="Han C."/>
            <person name="Tapia R."/>
            <person name="Land M."/>
            <person name="Hauser L."/>
            <person name="Kyrpides N."/>
            <person name="Ivanova N."/>
            <person name="Ovchinnikova G."/>
            <person name="Pagani I."/>
            <person name="Sobecky P.A."/>
            <person name="Martinez R.J."/>
            <person name="Woyke T."/>
        </authorList>
    </citation>
    <scope>NUCLEOTIDE SEQUENCE [LARGE SCALE GENOMIC DNA]</scope>
    <source>
        <strain evidence="9">Y9602</strain>
    </source>
</reference>
<evidence type="ECO:0000256" key="6">
    <source>
        <dbReference type="RuleBase" id="RU365005"/>
    </source>
</evidence>
<evidence type="ECO:0000313" key="9">
    <source>
        <dbReference type="Proteomes" id="UP000007257"/>
    </source>
</evidence>
<dbReference type="eggNOG" id="COG2182">
    <property type="taxonomic scope" value="Bacteria"/>
</dbReference>
<evidence type="ECO:0000256" key="1">
    <source>
        <dbReference type="ARBA" id="ARBA00008520"/>
    </source>
</evidence>
<dbReference type="GO" id="GO:0030313">
    <property type="term" value="C:cell envelope"/>
    <property type="evidence" value="ECO:0007669"/>
    <property type="project" value="UniProtKB-ARBA"/>
</dbReference>
<dbReference type="KEGG" id="rah:Rahaq_0539"/>
<dbReference type="GO" id="GO:0015144">
    <property type="term" value="F:carbohydrate transmembrane transporter activity"/>
    <property type="evidence" value="ECO:0007669"/>
    <property type="project" value="InterPro"/>
</dbReference>
<evidence type="ECO:0000256" key="3">
    <source>
        <dbReference type="ARBA" id="ARBA00022597"/>
    </source>
</evidence>
<comment type="function">
    <text evidence="6">Part of the ABC transporter complex MalEFGK involved in maltose/maltodextrin import. Binds maltose and higher maltodextrins.</text>
</comment>
<reference evidence="8 10" key="3">
    <citation type="submission" date="2024-09" db="EMBL/GenBank/DDBJ databases">
        <title>Genomes of Rahnella.</title>
        <authorList>
            <person name="Mnguni F.C."/>
            <person name="Shin G.Y."/>
            <person name="Coutinho T."/>
        </authorList>
    </citation>
    <scope>NUCLEOTIDE SEQUENCE [LARGE SCALE GENOMIC DNA]</scope>
    <source>
        <strain evidence="8 10">20WA0057</strain>
    </source>
</reference>
<keyword evidence="10" id="KW-1185">Reference proteome</keyword>
<evidence type="ECO:0000313" key="10">
    <source>
        <dbReference type="Proteomes" id="UP001598201"/>
    </source>
</evidence>
<dbReference type="InterPro" id="IPR006059">
    <property type="entry name" value="SBP"/>
</dbReference>
<dbReference type="RefSeq" id="WP_013573873.1">
    <property type="nucleotide sequence ID" value="NC_015061.1"/>
</dbReference>
<gene>
    <name evidence="8" type="primary">malE</name>
    <name evidence="7" type="ordered locus">Rahaq_0539</name>
    <name evidence="8" type="ORF">ACFPK4_24800</name>
</gene>
<keyword evidence="6" id="KW-0574">Periplasm</keyword>
<dbReference type="Pfam" id="PF01547">
    <property type="entry name" value="SBP_bac_1"/>
    <property type="match status" value="1"/>
</dbReference>
<proteinExistence type="inferred from homology"/>
<dbReference type="OrthoDB" id="9766758at2"/>
<keyword evidence="4 6" id="KW-0732">Signal</keyword>
<dbReference type="GeneID" id="95418738"/>
<dbReference type="PROSITE" id="PS01037">
    <property type="entry name" value="SBP_BACTERIAL_1"/>
    <property type="match status" value="1"/>
</dbReference>
<dbReference type="GO" id="GO:0015768">
    <property type="term" value="P:maltose transport"/>
    <property type="evidence" value="ECO:0007669"/>
    <property type="project" value="TreeGrafter"/>
</dbReference>
<name>A0A0H3F5V2_RAHSY</name>
<evidence type="ECO:0000256" key="2">
    <source>
        <dbReference type="ARBA" id="ARBA00022448"/>
    </source>
</evidence>
<dbReference type="GO" id="GO:0042597">
    <property type="term" value="C:periplasmic space"/>
    <property type="evidence" value="ECO:0007669"/>
    <property type="project" value="UniProtKB-SubCell"/>
</dbReference>
<dbReference type="EMBL" id="CP002505">
    <property type="protein sequence ID" value="ADW72167.1"/>
    <property type="molecule type" value="Genomic_DNA"/>
</dbReference>
<sequence length="399" mass="43778" precursor="true">MTLSIKKIVKHTLALSALATLVLSSSAFAKIEEGKLVIWINGDKGYNGLAEVGKKFEKDTGIKVTVEHPDKLEEKYPQVAATGGGPDIIFWAHDRFGGYAQSGLLAEISPDQTFKDKLFPFTWDAVTFNGKLIGYPVAVEALSLIYNKDIIKEAPKTWEEIPALDKELRATGKSAIMWNLQEPYFTWPIIAADGGYAFKYENGKYNIKDTGVNNAGSQAGLQFIIDLVKNKHINADTDYSIAEAAFNKGQTAMTIDGPWAWSNLDKSKINYGVTLLPTFHGKPSKPFVGVLTAGINAASPNKELAKEFLENYLITDDGLAVVNKDKPLGAVALKSYQEKLEKDPRIAATMANSKNGEIMPNIPQMSAFWYAERSAIINAVNGRQTVPQALKDVETRITK</sequence>
<dbReference type="PANTHER" id="PTHR30061">
    <property type="entry name" value="MALTOSE-BINDING PERIPLASMIC PROTEIN"/>
    <property type="match status" value="1"/>
</dbReference>
<organism evidence="7 9">
    <name type="scientific">Rahnella sp. (strain Y9602)</name>
    <dbReference type="NCBI Taxonomy" id="2703885"/>
    <lineage>
        <taxon>Bacteria</taxon>
        <taxon>Pseudomonadati</taxon>
        <taxon>Pseudomonadota</taxon>
        <taxon>Gammaproteobacteria</taxon>
        <taxon>Enterobacterales</taxon>
        <taxon>Yersiniaceae</taxon>
        <taxon>Rahnella</taxon>
    </lineage>
</organism>
<dbReference type="GO" id="GO:0042956">
    <property type="term" value="P:maltodextrin transmembrane transport"/>
    <property type="evidence" value="ECO:0007669"/>
    <property type="project" value="TreeGrafter"/>
</dbReference>
<keyword evidence="2 6" id="KW-0813">Transport</keyword>
<dbReference type="InterPro" id="IPR006060">
    <property type="entry name" value="Maltose/Cyclodextrin-bd"/>
</dbReference>
<evidence type="ECO:0000256" key="5">
    <source>
        <dbReference type="ARBA" id="ARBA00030303"/>
    </source>
</evidence>
<dbReference type="Proteomes" id="UP000007257">
    <property type="component" value="Chromosome"/>
</dbReference>
<reference evidence="7 9" key="2">
    <citation type="journal article" date="2012" name="J. Bacteriol.">
        <title>Complete Genome Sequence of Rahnella sp. Strain Y9602, a Gammaproteobacterium Isolate from Metal- and Radionuclide-Contaminated Soil.</title>
        <authorList>
            <person name="Martinez R.J."/>
            <person name="Bruce D."/>
            <person name="Detter C."/>
            <person name="Goodwin L.A."/>
            <person name="Han J."/>
            <person name="Han C.S."/>
            <person name="Held B."/>
            <person name="Land M.L."/>
            <person name="Mikhailova N."/>
            <person name="Nolan M."/>
            <person name="Pennacchio L."/>
            <person name="Pitluck S."/>
            <person name="Tapia R."/>
            <person name="Woyke T."/>
            <person name="Sobecky P.A."/>
        </authorList>
    </citation>
    <scope>NUCLEOTIDE SEQUENCE [LARGE SCALE GENOMIC DNA]</scope>
    <source>
        <strain evidence="7 9">Y9602</strain>
    </source>
</reference>
<feature type="chain" id="PRO_5013424155" description="Maltodextrin-binding protein" evidence="6">
    <location>
        <begin position="30"/>
        <end position="399"/>
    </location>
</feature>
<dbReference type="PRINTS" id="PR00181">
    <property type="entry name" value="MALTOSEBP"/>
</dbReference>
<dbReference type="InterPro" id="IPR006061">
    <property type="entry name" value="SBP_1_CS"/>
</dbReference>
<keyword evidence="3 6" id="KW-0762">Sugar transport</keyword>
<dbReference type="EMBL" id="JBHUCJ010000106">
    <property type="protein sequence ID" value="MFD3226766.1"/>
    <property type="molecule type" value="Genomic_DNA"/>
</dbReference>
<dbReference type="Gene3D" id="3.40.190.10">
    <property type="entry name" value="Periplasmic binding protein-like II"/>
    <property type="match status" value="2"/>
</dbReference>
<protein>
    <recommendedName>
        <fullName evidence="5 6">Maltodextrin-binding protein</fullName>
    </recommendedName>
</protein>
<dbReference type="HOGENOM" id="CLU_031285_17_0_6"/>
<dbReference type="AlphaFoldDB" id="A0A0H3F5V2"/>
<dbReference type="GO" id="GO:1901982">
    <property type="term" value="F:maltose binding"/>
    <property type="evidence" value="ECO:0007669"/>
    <property type="project" value="TreeGrafter"/>
</dbReference>
<feature type="signal peptide" evidence="6">
    <location>
        <begin position="1"/>
        <end position="29"/>
    </location>
</feature>
<dbReference type="SUPFAM" id="SSF53850">
    <property type="entry name" value="Periplasmic binding protein-like II"/>
    <property type="match status" value="1"/>
</dbReference>
<dbReference type="NCBIfam" id="NF007011">
    <property type="entry name" value="PRK09474.1"/>
    <property type="match status" value="1"/>
</dbReference>
<evidence type="ECO:0000313" key="8">
    <source>
        <dbReference type="EMBL" id="MFD3226766.1"/>
    </source>
</evidence>
<evidence type="ECO:0000313" key="7">
    <source>
        <dbReference type="EMBL" id="ADW72167.1"/>
    </source>
</evidence>